<comment type="caution">
    <text evidence="2">The sequence shown here is derived from an EMBL/GenBank/DDBJ whole genome shotgun (WGS) entry which is preliminary data.</text>
</comment>
<reference evidence="2 3" key="1">
    <citation type="journal article" date="2015" name="Environ. Microbiol.">
        <title>Metagenome sequence of Elaphomyces granulatus from sporocarp tissue reveals Ascomycota ectomycorrhizal fingerprints of genome expansion and a Proteobacteria-rich microbiome.</title>
        <authorList>
            <person name="Quandt C.A."/>
            <person name="Kohler A."/>
            <person name="Hesse C.N."/>
            <person name="Sharpton T.J."/>
            <person name="Martin F."/>
            <person name="Spatafora J.W."/>
        </authorList>
    </citation>
    <scope>NUCLEOTIDE SEQUENCE [LARGE SCALE GENOMIC DNA]</scope>
    <source>
        <strain evidence="2 3">OSC145934</strain>
    </source>
</reference>
<dbReference type="Proteomes" id="UP000243515">
    <property type="component" value="Unassembled WGS sequence"/>
</dbReference>
<name>A0A232LXQ6_9EURO</name>
<evidence type="ECO:0000313" key="2">
    <source>
        <dbReference type="EMBL" id="OXV08818.1"/>
    </source>
</evidence>
<dbReference type="EMBL" id="NPHW01003873">
    <property type="protein sequence ID" value="OXV08818.1"/>
    <property type="molecule type" value="Genomic_DNA"/>
</dbReference>
<evidence type="ECO:0000313" key="3">
    <source>
        <dbReference type="Proteomes" id="UP000243515"/>
    </source>
</evidence>
<feature type="transmembrane region" description="Helical" evidence="1">
    <location>
        <begin position="145"/>
        <end position="165"/>
    </location>
</feature>
<dbReference type="AlphaFoldDB" id="A0A232LXQ6"/>
<keyword evidence="1" id="KW-0812">Transmembrane</keyword>
<keyword evidence="1" id="KW-0472">Membrane</keyword>
<organism evidence="2 3">
    <name type="scientific">Elaphomyces granulatus</name>
    <dbReference type="NCBI Taxonomy" id="519963"/>
    <lineage>
        <taxon>Eukaryota</taxon>
        <taxon>Fungi</taxon>
        <taxon>Dikarya</taxon>
        <taxon>Ascomycota</taxon>
        <taxon>Pezizomycotina</taxon>
        <taxon>Eurotiomycetes</taxon>
        <taxon>Eurotiomycetidae</taxon>
        <taxon>Eurotiales</taxon>
        <taxon>Elaphomycetaceae</taxon>
        <taxon>Elaphomyces</taxon>
    </lineage>
</organism>
<feature type="transmembrane region" description="Helical" evidence="1">
    <location>
        <begin position="94"/>
        <end position="113"/>
    </location>
</feature>
<evidence type="ECO:0000256" key="1">
    <source>
        <dbReference type="SAM" id="Phobius"/>
    </source>
</evidence>
<proteinExistence type="predicted"/>
<keyword evidence="3" id="KW-1185">Reference proteome</keyword>
<keyword evidence="1" id="KW-1133">Transmembrane helix</keyword>
<gene>
    <name evidence="2" type="ORF">Egran_03419</name>
</gene>
<protein>
    <submittedName>
        <fullName evidence="2">Uncharacterized protein</fullName>
    </submittedName>
</protein>
<accession>A0A232LXQ6</accession>
<sequence length="168" mass="18580">MLRFTFTINLISTRCSSTSTLPAMAANRLYVSFRVSLTTLASKNCFWCSNKTALNAQNFSGASFKTAAPASCVNVEDGCQGWICWRNNTHNLDWYFVSIMGLTKLYIVLNIFAENWKISDKLGSASEAIEYKPGKHSQGLSRGTYMSVLEIFIPAVLPIISRILGVSS</sequence>